<dbReference type="InterPro" id="IPR011050">
    <property type="entry name" value="Pectin_lyase_fold/virulence"/>
</dbReference>
<comment type="caution">
    <text evidence="1">The sequence shown here is derived from an EMBL/GenBank/DDBJ whole genome shotgun (WGS) entry which is preliminary data.</text>
</comment>
<dbReference type="EMBL" id="JRKQ01000203">
    <property type="protein sequence ID" value="KGJ16782.1"/>
    <property type="molecule type" value="Genomic_DNA"/>
</dbReference>
<accession>A0A099G2W1</accession>
<gene>
    <name evidence="1" type="ORF">IX56_17755</name>
</gene>
<evidence type="ECO:0008006" key="3">
    <source>
        <dbReference type="Google" id="ProtNLM"/>
    </source>
</evidence>
<dbReference type="Gene3D" id="2.160.20.10">
    <property type="entry name" value="Single-stranded right-handed beta-helix, Pectin lyase-like"/>
    <property type="match status" value="1"/>
</dbReference>
<evidence type="ECO:0000313" key="1">
    <source>
        <dbReference type="EMBL" id="KGJ16782.1"/>
    </source>
</evidence>
<name>A0A099G2W1_9RHOB</name>
<dbReference type="AlphaFoldDB" id="A0A099G2W1"/>
<dbReference type="Proteomes" id="UP000029858">
    <property type="component" value="Unassembled WGS sequence"/>
</dbReference>
<sequence length="810" mass="84496">MSVTPEGALALVMTGARADAGAGEMPSSVSFRYAVSGPDGAVTEVSAEVALTPGAQAAGWGTGTGYMLETDARGDLRIEHGDEHRKVFVTGGEHGLSAREIARAEGLDLARMEGKWGAWLAAHPAYGGSEGQALDSEMGLALWRMLCLTGDRISSNWLLFERGYAYPDATRLVHRGAGGESELHPLVVTAYGEGRDPQLGGMLNIYQVRSSHVVVSGLDLKGGAQTLGATDLLLDRLSLGGKGANLQSADGLTLRRSDIVDRFHDKPVGDGPTWHPSLNRHQGAFISGSTGVLLEENLFDHNGWSDGYDPKLSTSAPQPPSYYSHNLYMSANNLDVTVRDNIFLRGASFGAQVRSGGFIEDNAFIDNNAAVHFAGGDREGSGPVGNYTLFLDNLITSAGHKRVSQKEGALSMGVDDVGLQSALIGNIIAHLADPANPAEQAAKTVVHRPLNPNPARGFDDTIIYDWGRGNDRGMGGLDRARLDETTIQRFAAEVLDKPGASIADLATHLRAQAAGKLDHTVDADLINAFFREGFGLDTTLRGAAGTLVFTPDARGDGVRWDNRLNWSTGDLPGTQDGDRVDLAGNAVWFGGQTVTVSGLSFGDFGRLTALSGWLGIDGPVSVADTGAALSIDRSGQVWLDGYRDADRLEIEVTGGRFANTGAVSGQVALSVGDNGQALLATSGGSFDLGAGSVLSLDGSRAVAGFDGRDGGAAVLRLHAGSTLEIVADTAGTTTLGEFRSGAFGASPAVASAVALGGTLRLDLSDWAPGRGGAVETLIRADQITGAFDDIEIIGLASDRGARIVIDHDAD</sequence>
<dbReference type="SUPFAM" id="SSF51126">
    <property type="entry name" value="Pectin lyase-like"/>
    <property type="match status" value="1"/>
</dbReference>
<organism evidence="1 2">
    <name type="scientific">Paracoccus sanguinis</name>
    <dbReference type="NCBI Taxonomy" id="1545044"/>
    <lineage>
        <taxon>Bacteria</taxon>
        <taxon>Pseudomonadati</taxon>
        <taxon>Pseudomonadota</taxon>
        <taxon>Alphaproteobacteria</taxon>
        <taxon>Rhodobacterales</taxon>
        <taxon>Paracoccaceae</taxon>
        <taxon>Paracoccus</taxon>
    </lineage>
</organism>
<feature type="non-terminal residue" evidence="1">
    <location>
        <position position="810"/>
    </location>
</feature>
<proteinExistence type="predicted"/>
<dbReference type="InterPro" id="IPR012334">
    <property type="entry name" value="Pectin_lyas_fold"/>
</dbReference>
<evidence type="ECO:0000313" key="2">
    <source>
        <dbReference type="Proteomes" id="UP000029858"/>
    </source>
</evidence>
<protein>
    <recommendedName>
        <fullName evidence="3">Right handed beta helix region</fullName>
    </recommendedName>
</protein>
<reference evidence="1 2" key="1">
    <citation type="submission" date="2014-09" db="EMBL/GenBank/DDBJ databases">
        <authorList>
            <person name="McGinnis J.M."/>
            <person name="Wolfgang W.J."/>
        </authorList>
    </citation>
    <scope>NUCLEOTIDE SEQUENCE [LARGE SCALE GENOMIC DNA]</scope>
    <source>
        <strain evidence="1 2">5503</strain>
    </source>
</reference>
<reference evidence="1 2" key="2">
    <citation type="submission" date="2014-10" db="EMBL/GenBank/DDBJ databases">
        <title>Paracoccus sanguinis sp. nov., isolated from clinical specimens of New York State patients.</title>
        <authorList>
            <person name="Mingle L.A."/>
            <person name="Cole J.A."/>
            <person name="Lapierre P."/>
            <person name="Musser K.A."/>
        </authorList>
    </citation>
    <scope>NUCLEOTIDE SEQUENCE [LARGE SCALE GENOMIC DNA]</scope>
    <source>
        <strain evidence="1 2">5503</strain>
    </source>
</reference>